<evidence type="ECO:0000256" key="2">
    <source>
        <dbReference type="ARBA" id="ARBA00004629"/>
    </source>
</evidence>
<evidence type="ECO:0000256" key="4">
    <source>
        <dbReference type="ARBA" id="ARBA00022618"/>
    </source>
</evidence>
<evidence type="ECO:0000256" key="6">
    <source>
        <dbReference type="ARBA" id="ARBA00022838"/>
    </source>
</evidence>
<dbReference type="InterPro" id="IPR007128">
    <property type="entry name" value="PMF1/Nnf1"/>
</dbReference>
<evidence type="ECO:0000256" key="7">
    <source>
        <dbReference type="ARBA" id="ARBA00023242"/>
    </source>
</evidence>
<evidence type="ECO:0000256" key="9">
    <source>
        <dbReference type="ARBA" id="ARBA00023328"/>
    </source>
</evidence>
<reference evidence="12" key="1">
    <citation type="submission" date="2016-11" db="UniProtKB">
        <authorList>
            <consortium name="WormBaseParasite"/>
        </authorList>
    </citation>
    <scope>IDENTIFICATION</scope>
</reference>
<keyword evidence="7" id="KW-0539">Nucleus</keyword>
<protein>
    <submittedName>
        <fullName evidence="12">UPF0502 protein</fullName>
    </submittedName>
</protein>
<dbReference type="AlphaFoldDB" id="A0A1I7XT78"/>
<keyword evidence="10" id="KW-0175">Coiled coil</keyword>
<accession>A0A1I7XT78</accession>
<keyword evidence="4" id="KW-0132">Cell division</keyword>
<evidence type="ECO:0000256" key="5">
    <source>
        <dbReference type="ARBA" id="ARBA00022776"/>
    </source>
</evidence>
<dbReference type="Proteomes" id="UP000095283">
    <property type="component" value="Unplaced"/>
</dbReference>
<proteinExistence type="predicted"/>
<keyword evidence="5" id="KW-0498">Mitosis</keyword>
<evidence type="ECO:0000256" key="8">
    <source>
        <dbReference type="ARBA" id="ARBA00023306"/>
    </source>
</evidence>
<keyword evidence="11" id="KW-1185">Reference proteome</keyword>
<dbReference type="GO" id="GO:0051301">
    <property type="term" value="P:cell division"/>
    <property type="evidence" value="ECO:0007669"/>
    <property type="project" value="UniProtKB-KW"/>
</dbReference>
<feature type="coiled-coil region" evidence="10">
    <location>
        <begin position="113"/>
        <end position="144"/>
    </location>
</feature>
<dbReference type="Pfam" id="PF03980">
    <property type="entry name" value="Nnf1"/>
    <property type="match status" value="1"/>
</dbReference>
<name>A0A1I7XT78_HETBA</name>
<evidence type="ECO:0000256" key="10">
    <source>
        <dbReference type="SAM" id="Coils"/>
    </source>
</evidence>
<organism evidence="11 12">
    <name type="scientific">Heterorhabditis bacteriophora</name>
    <name type="common">Entomopathogenic nematode worm</name>
    <dbReference type="NCBI Taxonomy" id="37862"/>
    <lineage>
        <taxon>Eukaryota</taxon>
        <taxon>Metazoa</taxon>
        <taxon>Ecdysozoa</taxon>
        <taxon>Nematoda</taxon>
        <taxon>Chromadorea</taxon>
        <taxon>Rhabditida</taxon>
        <taxon>Rhabditina</taxon>
        <taxon>Rhabditomorpha</taxon>
        <taxon>Strongyloidea</taxon>
        <taxon>Heterorhabditidae</taxon>
        <taxon>Heterorhabditis</taxon>
    </lineage>
</organism>
<keyword evidence="9" id="KW-0137">Centromere</keyword>
<dbReference type="GO" id="GO:0000444">
    <property type="term" value="C:MIS12/MIND type complex"/>
    <property type="evidence" value="ECO:0007669"/>
    <property type="project" value="InterPro"/>
</dbReference>
<keyword evidence="3" id="KW-0158">Chromosome</keyword>
<sequence length="159" mass="18119">MDRMQTAIEQIVNEISNSLMKPNRLYHVVKECGERLSREDMRSVLREVADRFRTRSFERIALLIEECEIEEKLSGLRVLLEESEETNKQLGLTAGFRPVGPTDDLAGSIDVVLNGYEKTLAATEDDLDTEIEEKRIELTKARAKVCELAELVESHIGRI</sequence>
<evidence type="ECO:0000256" key="1">
    <source>
        <dbReference type="ARBA" id="ARBA00004123"/>
    </source>
</evidence>
<dbReference type="WBParaSite" id="Hba_20730">
    <property type="protein sequence ID" value="Hba_20730"/>
    <property type="gene ID" value="Hba_20730"/>
</dbReference>
<keyword evidence="8" id="KW-0131">Cell cycle</keyword>
<evidence type="ECO:0000256" key="3">
    <source>
        <dbReference type="ARBA" id="ARBA00022454"/>
    </source>
</evidence>
<keyword evidence="6" id="KW-0995">Kinetochore</keyword>
<dbReference type="GO" id="GO:0005634">
    <property type="term" value="C:nucleus"/>
    <property type="evidence" value="ECO:0007669"/>
    <property type="project" value="UniProtKB-SubCell"/>
</dbReference>
<evidence type="ECO:0000313" key="12">
    <source>
        <dbReference type="WBParaSite" id="Hba_20730"/>
    </source>
</evidence>
<evidence type="ECO:0000313" key="11">
    <source>
        <dbReference type="Proteomes" id="UP000095283"/>
    </source>
</evidence>
<comment type="subcellular location">
    <subcellularLocation>
        <location evidence="2">Chromosome</location>
        <location evidence="2">Centromere</location>
        <location evidence="2">Kinetochore</location>
    </subcellularLocation>
    <subcellularLocation>
        <location evidence="1">Nucleus</location>
    </subcellularLocation>
</comment>